<evidence type="ECO:0000256" key="1">
    <source>
        <dbReference type="SAM" id="Phobius"/>
    </source>
</evidence>
<organism evidence="3">
    <name type="scientific">hydrocarbon metagenome</name>
    <dbReference type="NCBI Taxonomy" id="938273"/>
    <lineage>
        <taxon>unclassified sequences</taxon>
        <taxon>metagenomes</taxon>
        <taxon>ecological metagenomes</taxon>
    </lineage>
</organism>
<proteinExistence type="predicted"/>
<dbReference type="AlphaFoldDB" id="A0A0W8E4A6"/>
<accession>A0A0W8E4A6</accession>
<feature type="domain" description="DUF2007" evidence="2">
    <location>
        <begin position="11"/>
        <end position="74"/>
    </location>
</feature>
<keyword evidence="1" id="KW-1133">Transmembrane helix</keyword>
<evidence type="ECO:0000313" key="3">
    <source>
        <dbReference type="EMBL" id="KUG03480.1"/>
    </source>
</evidence>
<reference evidence="3" key="1">
    <citation type="journal article" date="2015" name="Proc. Natl. Acad. Sci. U.S.A.">
        <title>Networks of energetic and metabolic interactions define dynamics in microbial communities.</title>
        <authorList>
            <person name="Embree M."/>
            <person name="Liu J.K."/>
            <person name="Al-Bassam M.M."/>
            <person name="Zengler K."/>
        </authorList>
    </citation>
    <scope>NUCLEOTIDE SEQUENCE</scope>
</reference>
<keyword evidence="1" id="KW-0472">Membrane</keyword>
<keyword evidence="1" id="KW-0812">Transmembrane</keyword>
<dbReference type="Pfam" id="PF09413">
    <property type="entry name" value="DUF2007"/>
    <property type="match status" value="1"/>
</dbReference>
<comment type="caution">
    <text evidence="3">The sequence shown here is derived from an EMBL/GenBank/DDBJ whole genome shotgun (WGS) entry which is preliminary data.</text>
</comment>
<dbReference type="InterPro" id="IPR018551">
    <property type="entry name" value="DUF2007"/>
</dbReference>
<name>A0A0W8E4A6_9ZZZZ</name>
<sequence>MIMKGSNDSWQLIANVRDHIEAGMIKSLLNEAGITVLEKSKGSGAYMEIYMGISPGGIDLYVPAGQFGKAAQLLGQETKEQVYKDEAVSADHYNKLTMRKRLFSNIYLVVMILGLIVVLISGVLDLLATG</sequence>
<evidence type="ECO:0000259" key="2">
    <source>
        <dbReference type="Pfam" id="PF09413"/>
    </source>
</evidence>
<dbReference type="EMBL" id="LNQE01001879">
    <property type="protein sequence ID" value="KUG03480.1"/>
    <property type="molecule type" value="Genomic_DNA"/>
</dbReference>
<protein>
    <recommendedName>
        <fullName evidence="2">DUF2007 domain-containing protein</fullName>
    </recommendedName>
</protein>
<feature type="transmembrane region" description="Helical" evidence="1">
    <location>
        <begin position="102"/>
        <end position="124"/>
    </location>
</feature>
<gene>
    <name evidence="3" type="ORF">ASZ90_019116</name>
</gene>